<organism evidence="2 3">
    <name type="scientific">Flavobacterium circumlabens</name>
    <dbReference type="NCBI Taxonomy" id="2133765"/>
    <lineage>
        <taxon>Bacteria</taxon>
        <taxon>Pseudomonadati</taxon>
        <taxon>Bacteroidota</taxon>
        <taxon>Flavobacteriia</taxon>
        <taxon>Flavobacteriales</taxon>
        <taxon>Flavobacteriaceae</taxon>
        <taxon>Flavobacterium</taxon>
    </lineage>
</organism>
<feature type="non-terminal residue" evidence="2">
    <location>
        <position position="1"/>
    </location>
</feature>
<dbReference type="AlphaFoldDB" id="A0A4Y7U3J8"/>
<comment type="caution">
    <text evidence="2">The sequence shown here is derived from an EMBL/GenBank/DDBJ whole genome shotgun (WGS) entry which is preliminary data.</text>
</comment>
<evidence type="ECO:0000259" key="1">
    <source>
        <dbReference type="Pfam" id="PF24595"/>
    </source>
</evidence>
<dbReference type="InterPro" id="IPR055353">
    <property type="entry name" value="DUF7619"/>
</dbReference>
<name>A0A4Y7U3J8_9FLAO</name>
<reference evidence="2 3" key="1">
    <citation type="journal article" date="2018" name="Syst. Appl. Microbiol.">
        <title>Flavobacterium circumlabens sp. nov. and Flavobacterium cupreum sp. nov., two psychrotrophic species isolated from Antarctic environmental samples.</title>
        <authorList>
            <person name="Kralova S."/>
            <person name="Busse H.J."/>
            <person name="Svec P."/>
            <person name="Maslanova I."/>
            <person name="Stankova E."/>
            <person name="Bartak M."/>
            <person name="Sedlacek I."/>
        </authorList>
    </citation>
    <scope>NUCLEOTIDE SEQUENCE [LARGE SCALE GENOMIC DNA]</scope>
    <source>
        <strain evidence="2 3">CCM 8828</strain>
    </source>
</reference>
<dbReference type="Proteomes" id="UP000298340">
    <property type="component" value="Unassembled WGS sequence"/>
</dbReference>
<gene>
    <name evidence="2" type="ORF">D0809_27685</name>
</gene>
<proteinExistence type="predicted"/>
<sequence>LVPTSSSHSFVTKISEGNKIEFIFENINLPFDNATNDGYVAFKVKTKPTLVSGDIFTNEANIYFDYNLPVLTNKAVSTFKTLGTQDFEFSSYLSLYPVPVTDRLNIHTTQTIEIKALEIYDI</sequence>
<feature type="domain" description="DUF7619" evidence="1">
    <location>
        <begin position="2"/>
        <end position="77"/>
    </location>
</feature>
<feature type="non-terminal residue" evidence="2">
    <location>
        <position position="122"/>
    </location>
</feature>
<dbReference type="Pfam" id="PF24595">
    <property type="entry name" value="DUF7619"/>
    <property type="match status" value="1"/>
</dbReference>
<dbReference type="EMBL" id="QWDN01000660">
    <property type="protein sequence ID" value="TEB41013.1"/>
    <property type="molecule type" value="Genomic_DNA"/>
</dbReference>
<evidence type="ECO:0000313" key="3">
    <source>
        <dbReference type="Proteomes" id="UP000298340"/>
    </source>
</evidence>
<evidence type="ECO:0000313" key="2">
    <source>
        <dbReference type="EMBL" id="TEB41013.1"/>
    </source>
</evidence>
<accession>A0A4Y7U3J8</accession>
<protein>
    <submittedName>
        <fullName evidence="2">T9SS C-terminal target domain-containing protein</fullName>
    </submittedName>
</protein>